<accession>A0AAV6VLL2</accession>
<comment type="caution">
    <text evidence="1">The sequence shown here is derived from an EMBL/GenBank/DDBJ whole genome shotgun (WGS) entry which is preliminary data.</text>
</comment>
<dbReference type="EMBL" id="JAFNEN010000063">
    <property type="protein sequence ID" value="KAG8196809.1"/>
    <property type="molecule type" value="Genomic_DNA"/>
</dbReference>
<reference evidence="1 2" key="1">
    <citation type="journal article" date="2022" name="Nat. Ecol. Evol.">
        <title>A masculinizing supergene underlies an exaggerated male reproductive morph in a spider.</title>
        <authorList>
            <person name="Hendrickx F."/>
            <person name="De Corte Z."/>
            <person name="Sonet G."/>
            <person name="Van Belleghem S.M."/>
            <person name="Kostlbacher S."/>
            <person name="Vangestel C."/>
        </authorList>
    </citation>
    <scope>NUCLEOTIDE SEQUENCE [LARGE SCALE GENOMIC DNA]</scope>
    <source>
        <strain evidence="1">W744_W776</strain>
    </source>
</reference>
<evidence type="ECO:0000313" key="2">
    <source>
        <dbReference type="Proteomes" id="UP000827092"/>
    </source>
</evidence>
<dbReference type="AlphaFoldDB" id="A0AAV6VLL2"/>
<proteinExistence type="predicted"/>
<name>A0AAV6VLL2_9ARAC</name>
<sequence>MFAETRKLQIVQTKLLCQCSKFLHRLVVVIRRRSYYLKRYPVFTNRNPSLYPLDKAFISQMEEITNTCPILPFNGNKMLPAPLKWLNVVAIYIMNQLDT</sequence>
<protein>
    <submittedName>
        <fullName evidence="1">Uncharacterized protein</fullName>
    </submittedName>
</protein>
<gene>
    <name evidence="1" type="ORF">JTE90_027526</name>
</gene>
<organism evidence="1 2">
    <name type="scientific">Oedothorax gibbosus</name>
    <dbReference type="NCBI Taxonomy" id="931172"/>
    <lineage>
        <taxon>Eukaryota</taxon>
        <taxon>Metazoa</taxon>
        <taxon>Ecdysozoa</taxon>
        <taxon>Arthropoda</taxon>
        <taxon>Chelicerata</taxon>
        <taxon>Arachnida</taxon>
        <taxon>Araneae</taxon>
        <taxon>Araneomorphae</taxon>
        <taxon>Entelegynae</taxon>
        <taxon>Araneoidea</taxon>
        <taxon>Linyphiidae</taxon>
        <taxon>Erigoninae</taxon>
        <taxon>Oedothorax</taxon>
    </lineage>
</organism>
<evidence type="ECO:0000313" key="1">
    <source>
        <dbReference type="EMBL" id="KAG8196809.1"/>
    </source>
</evidence>
<keyword evidence="2" id="KW-1185">Reference proteome</keyword>
<dbReference type="Proteomes" id="UP000827092">
    <property type="component" value="Unassembled WGS sequence"/>
</dbReference>